<name>A0A0J1HXI9_BACAN</name>
<organism evidence="1 2">
    <name type="scientific">Bacillus anthracis</name>
    <name type="common">anthrax bacterium</name>
    <dbReference type="NCBI Taxonomy" id="1392"/>
    <lineage>
        <taxon>Bacteria</taxon>
        <taxon>Bacillati</taxon>
        <taxon>Bacillota</taxon>
        <taxon>Bacilli</taxon>
        <taxon>Bacillales</taxon>
        <taxon>Bacillaceae</taxon>
        <taxon>Bacillus</taxon>
        <taxon>Bacillus cereus group</taxon>
    </lineage>
</organism>
<accession>A0A0J1HXI9</accession>
<evidence type="ECO:0000313" key="1">
    <source>
        <dbReference type="EMBL" id="KLV18407.1"/>
    </source>
</evidence>
<comment type="caution">
    <text evidence="1">The sequence shown here is derived from an EMBL/GenBank/DDBJ whole genome shotgun (WGS) entry which is preliminary data.</text>
</comment>
<gene>
    <name evidence="1" type="ORF">ABW01_13625</name>
</gene>
<dbReference type="RefSeq" id="WP_047956698.1">
    <property type="nucleotide sequence ID" value="NZ_LDPG01000007.1"/>
</dbReference>
<sequence>MFKKMFTKPEINPLDVLIHWNNPNEHLESNIGVYVLEQIKKNQDTLLFTIDISALRKSKRINTSDLSIKQISKDNWRLYFDEYTFFIEGSGFTKTPFLLKWTDSKEFVLTLYSYLSDQSRIYLKFYGNISDLSKEEYFSN</sequence>
<reference evidence="1 2" key="1">
    <citation type="submission" date="2015-05" db="EMBL/GenBank/DDBJ databases">
        <title>Whole genome sequence and identification of bacterial endophytes from Costus igneus.</title>
        <authorList>
            <person name="Lee Y.P."/>
            <person name="Gan H.M."/>
            <person name="Eng W."/>
            <person name="Wheatley M.S."/>
            <person name="Caraballo A."/>
            <person name="Polter S."/>
            <person name="Savka M.A."/>
            <person name="Hudson A.O."/>
        </authorList>
    </citation>
    <scope>NUCLEOTIDE SEQUENCE [LARGE SCALE GENOMIC DNA]</scope>
    <source>
        <strain evidence="1 2">RIT375</strain>
    </source>
</reference>
<dbReference type="AlphaFoldDB" id="A0A0J1HXI9"/>
<dbReference type="PATRIC" id="fig|1392.242.peg.5765"/>
<dbReference type="EMBL" id="LDPG01000007">
    <property type="protein sequence ID" value="KLV18407.1"/>
    <property type="molecule type" value="Genomic_DNA"/>
</dbReference>
<evidence type="ECO:0000313" key="2">
    <source>
        <dbReference type="Proteomes" id="UP000035904"/>
    </source>
</evidence>
<proteinExistence type="predicted"/>
<dbReference type="Proteomes" id="UP000035904">
    <property type="component" value="Unassembled WGS sequence"/>
</dbReference>
<protein>
    <submittedName>
        <fullName evidence="1">Uncharacterized protein</fullName>
    </submittedName>
</protein>